<name>A0A803MSY8_CHEQI</name>
<dbReference type="Pfam" id="PF07224">
    <property type="entry name" value="Chlorophyllase"/>
    <property type="match status" value="2"/>
</dbReference>
<dbReference type="EnsemblPlants" id="AUR62034689-RA">
    <property type="protein sequence ID" value="AUR62034689-RA:cds"/>
    <property type="gene ID" value="AUR62034689"/>
</dbReference>
<dbReference type="InterPro" id="IPR017395">
    <property type="entry name" value="Chlorophyllase-like"/>
</dbReference>
<dbReference type="GO" id="GO:0015996">
    <property type="term" value="P:chlorophyll catabolic process"/>
    <property type="evidence" value="ECO:0007669"/>
    <property type="project" value="TreeGrafter"/>
</dbReference>
<dbReference type="AlphaFoldDB" id="A0A803MSY8"/>
<dbReference type="Proteomes" id="UP000596660">
    <property type="component" value="Unplaced"/>
</dbReference>
<evidence type="ECO:0008006" key="3">
    <source>
        <dbReference type="Google" id="ProtNLM"/>
    </source>
</evidence>
<dbReference type="PANTHER" id="PTHR33428:SF2">
    <property type="entry name" value="CHLOROPHYLLASE-2"/>
    <property type="match status" value="1"/>
</dbReference>
<protein>
    <recommendedName>
        <fullName evidence="3">Chlorophyllase</fullName>
    </recommendedName>
</protein>
<sequence length="348" mass="37780">MSSSTSFSSPDTLANRTNVFDNGSYPTALLRIKAESHFNNTKTIPPPKPLLIGTPSCLKGGEFPVLLMLHGYVLYNDFYSQLIHHVASHGFVVIAPQAMRLGVYGGKFAVQLEDGDGDLAMLYSVAGPDSRDEIEATAAVINWLSEGLKDVLPSNVQPNLHKLALSGHSRGGKVAFALALNKITASPLKISALIGIDPVDGMGKGNQTPPPVLTYVPQSFDLNGMPVLVIGSGFGEIKKNPLFPPCAPKGVNHENFFEECQSPAWYFLVKDYGHLDVLDDDTKGVRGITTYCLCKNGKCREPMRKFVGGVIVAFLDAYIQGDDTKLNSIRDHDETVPVVFDKVDVRNF</sequence>
<keyword evidence="2" id="KW-1185">Reference proteome</keyword>
<reference evidence="1" key="1">
    <citation type="journal article" date="2017" name="Nature">
        <title>The genome of Chenopodium quinoa.</title>
        <authorList>
            <person name="Jarvis D.E."/>
            <person name="Ho Y.S."/>
            <person name="Lightfoot D.J."/>
            <person name="Schmoeckel S.M."/>
            <person name="Li B."/>
            <person name="Borm T.J.A."/>
            <person name="Ohyanagi H."/>
            <person name="Mineta K."/>
            <person name="Michell C.T."/>
            <person name="Saber N."/>
            <person name="Kharbatia N.M."/>
            <person name="Rupper R.R."/>
            <person name="Sharp A.R."/>
            <person name="Dally N."/>
            <person name="Boughton B.A."/>
            <person name="Woo Y.H."/>
            <person name="Gao G."/>
            <person name="Schijlen E.G.W.M."/>
            <person name="Guo X."/>
            <person name="Momin A.A."/>
            <person name="Negrao S."/>
            <person name="Al-Babili S."/>
            <person name="Gehring C."/>
            <person name="Roessner U."/>
            <person name="Jung C."/>
            <person name="Murphy K."/>
            <person name="Arold S.T."/>
            <person name="Gojobori T."/>
            <person name="van der Linden C.G."/>
            <person name="van Loo E.N."/>
            <person name="Jellen E.N."/>
            <person name="Maughan P.J."/>
            <person name="Tester M."/>
        </authorList>
    </citation>
    <scope>NUCLEOTIDE SEQUENCE [LARGE SCALE GENOMIC DNA]</scope>
    <source>
        <strain evidence="1">cv. PI 614886</strain>
    </source>
</reference>
<dbReference type="SUPFAM" id="SSF53474">
    <property type="entry name" value="alpha/beta-Hydrolases"/>
    <property type="match status" value="1"/>
</dbReference>
<reference evidence="1" key="2">
    <citation type="submission" date="2021-03" db="UniProtKB">
        <authorList>
            <consortium name="EnsemblPlants"/>
        </authorList>
    </citation>
    <scope>IDENTIFICATION</scope>
</reference>
<dbReference type="GO" id="GO:0047746">
    <property type="term" value="F:chlorophyllase activity"/>
    <property type="evidence" value="ECO:0007669"/>
    <property type="project" value="TreeGrafter"/>
</dbReference>
<evidence type="ECO:0000313" key="2">
    <source>
        <dbReference type="Proteomes" id="UP000596660"/>
    </source>
</evidence>
<evidence type="ECO:0000313" key="1">
    <source>
        <dbReference type="EnsemblPlants" id="AUR62034689-RA:cds"/>
    </source>
</evidence>
<proteinExistence type="predicted"/>
<dbReference type="OMA" id="KPAWYFV"/>
<organism evidence="1 2">
    <name type="scientific">Chenopodium quinoa</name>
    <name type="common">Quinoa</name>
    <dbReference type="NCBI Taxonomy" id="63459"/>
    <lineage>
        <taxon>Eukaryota</taxon>
        <taxon>Viridiplantae</taxon>
        <taxon>Streptophyta</taxon>
        <taxon>Embryophyta</taxon>
        <taxon>Tracheophyta</taxon>
        <taxon>Spermatophyta</taxon>
        <taxon>Magnoliopsida</taxon>
        <taxon>eudicotyledons</taxon>
        <taxon>Gunneridae</taxon>
        <taxon>Pentapetalae</taxon>
        <taxon>Caryophyllales</taxon>
        <taxon>Chenopodiaceae</taxon>
        <taxon>Chenopodioideae</taxon>
        <taxon>Atripliceae</taxon>
        <taxon>Chenopodium</taxon>
    </lineage>
</organism>
<dbReference type="Gene3D" id="3.40.50.1820">
    <property type="entry name" value="alpha/beta hydrolase"/>
    <property type="match status" value="1"/>
</dbReference>
<dbReference type="InterPro" id="IPR029058">
    <property type="entry name" value="AB_hydrolase_fold"/>
</dbReference>
<dbReference type="PANTHER" id="PTHR33428">
    <property type="entry name" value="CHLOROPHYLLASE-2, CHLOROPLASTIC"/>
    <property type="match status" value="1"/>
</dbReference>
<dbReference type="Gramene" id="AUR62034689-RA">
    <property type="protein sequence ID" value="AUR62034689-RA:cds"/>
    <property type="gene ID" value="AUR62034689"/>
</dbReference>
<accession>A0A803MSY8</accession>